<sequence>MLKQKLQKSNESDFNNTETNTKSLSNDINQNENNNENGNSFFLRHQRSSKYLKERSNTQNSIKTENDDDIKIPKKNQRNIYVEKRNIHVKNESPDTCNQQ</sequence>
<dbReference type="EMBL" id="MCOG01000003">
    <property type="protein sequence ID" value="ORY85824.1"/>
    <property type="molecule type" value="Genomic_DNA"/>
</dbReference>
<evidence type="ECO:0000313" key="3">
    <source>
        <dbReference type="Proteomes" id="UP000193920"/>
    </source>
</evidence>
<feature type="region of interest" description="Disordered" evidence="1">
    <location>
        <begin position="1"/>
        <end position="100"/>
    </location>
</feature>
<evidence type="ECO:0000256" key="1">
    <source>
        <dbReference type="SAM" id="MobiDB-lite"/>
    </source>
</evidence>
<feature type="compositionally biased region" description="Basic and acidic residues" evidence="1">
    <location>
        <begin position="81"/>
        <end position="93"/>
    </location>
</feature>
<reference evidence="2 3" key="1">
    <citation type="submission" date="2016-08" db="EMBL/GenBank/DDBJ databases">
        <title>A Parts List for Fungal Cellulosomes Revealed by Comparative Genomics.</title>
        <authorList>
            <consortium name="DOE Joint Genome Institute"/>
            <person name="Haitjema C.H."/>
            <person name="Gilmore S.P."/>
            <person name="Henske J.K."/>
            <person name="Solomon K.V."/>
            <person name="De Groot R."/>
            <person name="Kuo A."/>
            <person name="Mondo S.J."/>
            <person name="Salamov A.A."/>
            <person name="Labutti K."/>
            <person name="Zhao Z."/>
            <person name="Chiniquy J."/>
            <person name="Barry K."/>
            <person name="Brewer H.M."/>
            <person name="Purvine S.O."/>
            <person name="Wright A.T."/>
            <person name="Boxma B."/>
            <person name="Van Alen T."/>
            <person name="Hackstein J.H."/>
            <person name="Baker S.E."/>
            <person name="Grigoriev I.V."/>
            <person name="O'Malley M.A."/>
        </authorList>
    </citation>
    <scope>NUCLEOTIDE SEQUENCE [LARGE SCALE GENOMIC DNA]</scope>
    <source>
        <strain evidence="2 3">G1</strain>
    </source>
</reference>
<gene>
    <name evidence="2" type="ORF">LY90DRAFT_498929</name>
</gene>
<proteinExistence type="predicted"/>
<protein>
    <submittedName>
        <fullName evidence="2">Uncharacterized protein</fullName>
    </submittedName>
</protein>
<accession>A0A1Y2FR85</accession>
<feature type="compositionally biased region" description="Polar residues" evidence="1">
    <location>
        <begin position="7"/>
        <end position="25"/>
    </location>
</feature>
<dbReference type="AlphaFoldDB" id="A0A1Y2FR85"/>
<feature type="compositionally biased region" description="Low complexity" evidence="1">
    <location>
        <begin position="26"/>
        <end position="39"/>
    </location>
</feature>
<name>A0A1Y2FR85_9FUNG</name>
<dbReference type="OrthoDB" id="10395100at2759"/>
<organism evidence="2 3">
    <name type="scientific">Neocallimastix californiae</name>
    <dbReference type="NCBI Taxonomy" id="1754190"/>
    <lineage>
        <taxon>Eukaryota</taxon>
        <taxon>Fungi</taxon>
        <taxon>Fungi incertae sedis</taxon>
        <taxon>Chytridiomycota</taxon>
        <taxon>Chytridiomycota incertae sedis</taxon>
        <taxon>Neocallimastigomycetes</taxon>
        <taxon>Neocallimastigales</taxon>
        <taxon>Neocallimastigaceae</taxon>
        <taxon>Neocallimastix</taxon>
    </lineage>
</organism>
<keyword evidence="3" id="KW-1185">Reference proteome</keyword>
<comment type="caution">
    <text evidence="2">The sequence shown here is derived from an EMBL/GenBank/DDBJ whole genome shotgun (WGS) entry which is preliminary data.</text>
</comment>
<evidence type="ECO:0000313" key="2">
    <source>
        <dbReference type="EMBL" id="ORY85824.1"/>
    </source>
</evidence>
<dbReference type="Proteomes" id="UP000193920">
    <property type="component" value="Unassembled WGS sequence"/>
</dbReference>